<dbReference type="InterPro" id="IPR026841">
    <property type="entry name" value="Aur1/Ipt1"/>
</dbReference>
<keyword evidence="1" id="KW-0472">Membrane</keyword>
<protein>
    <submittedName>
        <fullName evidence="3">Inositol phosphorylceramide synthase</fullName>
    </submittedName>
</protein>
<evidence type="ECO:0000313" key="4">
    <source>
        <dbReference type="Proteomes" id="UP000262882"/>
    </source>
</evidence>
<evidence type="ECO:0000313" key="3">
    <source>
        <dbReference type="EMBL" id="RFS84108.1"/>
    </source>
</evidence>
<organism evidence="3 4">
    <name type="scientific">Actinomadura spongiicola</name>
    <dbReference type="NCBI Taxonomy" id="2303421"/>
    <lineage>
        <taxon>Bacteria</taxon>
        <taxon>Bacillati</taxon>
        <taxon>Actinomycetota</taxon>
        <taxon>Actinomycetes</taxon>
        <taxon>Streptosporangiales</taxon>
        <taxon>Thermomonosporaceae</taxon>
        <taxon>Actinomadura</taxon>
    </lineage>
</organism>
<proteinExistence type="predicted"/>
<keyword evidence="4" id="KW-1185">Reference proteome</keyword>
<reference evidence="3 4" key="1">
    <citation type="submission" date="2018-08" db="EMBL/GenBank/DDBJ databases">
        <title>Actinomadura spongicola sp. nov., isolated from marine sponge Leucetta chagosensis.</title>
        <authorList>
            <person name="Li L."/>
            <person name="Lin H.W."/>
        </authorList>
    </citation>
    <scope>NUCLEOTIDE SEQUENCE [LARGE SCALE GENOMIC DNA]</scope>
    <source>
        <strain evidence="3 4">LHW52907</strain>
    </source>
</reference>
<feature type="domain" description="Inositolphosphotransferase Aur1/Ipt1" evidence="2">
    <location>
        <begin position="62"/>
        <end position="202"/>
    </location>
</feature>
<dbReference type="EMBL" id="QVNQ01000005">
    <property type="protein sequence ID" value="RFS84108.1"/>
    <property type="molecule type" value="Genomic_DNA"/>
</dbReference>
<sequence>MEVAERVTGGGVHRQGVRDLASLLGLAASVTGLFALYRPLNSGPARLNLKTPLDDWIPLVAPFVVPYVSVMLLVPLTLAVLLTVNARLAKSALMATVLTLLVAYAFYSLAQTHVPRPLIDGDDVFARLLRTVYRNDEPYNCFPSLHTALSVIMAVHWVRLSPRIGRCVAAWCGLIMFSTLFVHQHYVADMAGGAAVAAFSCWAGLRLSRE</sequence>
<feature type="transmembrane region" description="Helical" evidence="1">
    <location>
        <begin position="20"/>
        <end position="40"/>
    </location>
</feature>
<feature type="transmembrane region" description="Helical" evidence="1">
    <location>
        <begin position="91"/>
        <end position="110"/>
    </location>
</feature>
<gene>
    <name evidence="3" type="ORF">D0T12_18265</name>
</gene>
<comment type="caution">
    <text evidence="3">The sequence shown here is derived from an EMBL/GenBank/DDBJ whole genome shotgun (WGS) entry which is preliminary data.</text>
</comment>
<name>A0A372GFG0_9ACTN</name>
<dbReference type="CDD" id="cd03386">
    <property type="entry name" value="PAP2_Aur1_like"/>
    <property type="match status" value="1"/>
</dbReference>
<evidence type="ECO:0000256" key="1">
    <source>
        <dbReference type="SAM" id="Phobius"/>
    </source>
</evidence>
<feature type="transmembrane region" description="Helical" evidence="1">
    <location>
        <begin position="60"/>
        <end position="84"/>
    </location>
</feature>
<evidence type="ECO:0000259" key="2">
    <source>
        <dbReference type="Pfam" id="PF14378"/>
    </source>
</evidence>
<feature type="transmembrane region" description="Helical" evidence="1">
    <location>
        <begin position="190"/>
        <end position="208"/>
    </location>
</feature>
<dbReference type="InterPro" id="IPR036938">
    <property type="entry name" value="PAP2/HPO_sf"/>
</dbReference>
<dbReference type="AlphaFoldDB" id="A0A372GFG0"/>
<dbReference type="Gene3D" id="1.20.144.10">
    <property type="entry name" value="Phosphatidic acid phosphatase type 2/haloperoxidase"/>
    <property type="match status" value="1"/>
</dbReference>
<keyword evidence="1" id="KW-0812">Transmembrane</keyword>
<dbReference type="SUPFAM" id="SSF48317">
    <property type="entry name" value="Acid phosphatase/Vanadium-dependent haloperoxidase"/>
    <property type="match status" value="1"/>
</dbReference>
<keyword evidence="1" id="KW-1133">Transmembrane helix</keyword>
<accession>A0A372GFG0</accession>
<dbReference type="GO" id="GO:0016020">
    <property type="term" value="C:membrane"/>
    <property type="evidence" value="ECO:0007669"/>
    <property type="project" value="UniProtKB-SubCell"/>
</dbReference>
<dbReference type="Pfam" id="PF14378">
    <property type="entry name" value="PAP2_3"/>
    <property type="match status" value="1"/>
</dbReference>
<dbReference type="Proteomes" id="UP000262882">
    <property type="component" value="Unassembled WGS sequence"/>
</dbReference>